<dbReference type="PANTHER" id="PTHR45453">
    <property type="entry name" value="PHOSPHATE REGULON SENSOR PROTEIN PHOR"/>
    <property type="match status" value="1"/>
</dbReference>
<evidence type="ECO:0000256" key="8">
    <source>
        <dbReference type="ARBA" id="ARBA00022989"/>
    </source>
</evidence>
<dbReference type="KEGG" id="alp:LPB137_08015"/>
<dbReference type="CDD" id="cd00075">
    <property type="entry name" value="HATPase"/>
    <property type="match status" value="1"/>
</dbReference>
<dbReference type="GO" id="GO:0004721">
    <property type="term" value="F:phosphoprotein phosphatase activity"/>
    <property type="evidence" value="ECO:0007669"/>
    <property type="project" value="TreeGrafter"/>
</dbReference>
<dbReference type="GO" id="GO:0000155">
    <property type="term" value="F:phosphorelay sensor kinase activity"/>
    <property type="evidence" value="ECO:0007669"/>
    <property type="project" value="InterPro"/>
</dbReference>
<organism evidence="12 13">
    <name type="scientific">Poseidonibacter parvus</name>
    <dbReference type="NCBI Taxonomy" id="1850254"/>
    <lineage>
        <taxon>Bacteria</taxon>
        <taxon>Pseudomonadati</taxon>
        <taxon>Campylobacterota</taxon>
        <taxon>Epsilonproteobacteria</taxon>
        <taxon>Campylobacterales</taxon>
        <taxon>Arcobacteraceae</taxon>
        <taxon>Poseidonibacter</taxon>
    </lineage>
</organism>
<dbReference type="SUPFAM" id="SSF47384">
    <property type="entry name" value="Homodimeric domain of signal transducing histidine kinase"/>
    <property type="match status" value="1"/>
</dbReference>
<dbReference type="CDD" id="cd00082">
    <property type="entry name" value="HisKA"/>
    <property type="match status" value="1"/>
</dbReference>
<feature type="transmembrane region" description="Helical" evidence="10">
    <location>
        <begin position="12"/>
        <end position="35"/>
    </location>
</feature>
<dbReference type="InterPro" id="IPR003661">
    <property type="entry name" value="HisK_dim/P_dom"/>
</dbReference>
<dbReference type="PROSITE" id="PS50109">
    <property type="entry name" value="HIS_KIN"/>
    <property type="match status" value="1"/>
</dbReference>
<dbReference type="GO" id="GO:0005886">
    <property type="term" value="C:plasma membrane"/>
    <property type="evidence" value="ECO:0007669"/>
    <property type="project" value="UniProtKB-SubCell"/>
</dbReference>
<evidence type="ECO:0000259" key="11">
    <source>
        <dbReference type="PROSITE" id="PS50109"/>
    </source>
</evidence>
<keyword evidence="9 10" id="KW-0472">Membrane</keyword>
<evidence type="ECO:0000256" key="9">
    <source>
        <dbReference type="ARBA" id="ARBA00023136"/>
    </source>
</evidence>
<proteinExistence type="predicted"/>
<accession>A0A1P8KML7</accession>
<comment type="subcellular location">
    <subcellularLocation>
        <location evidence="2">Cell membrane</location>
        <topology evidence="2">Multi-pass membrane protein</topology>
    </subcellularLocation>
</comment>
<dbReference type="PANTHER" id="PTHR45453:SF2">
    <property type="entry name" value="HISTIDINE KINASE"/>
    <property type="match status" value="1"/>
</dbReference>
<dbReference type="Gene3D" id="1.10.287.130">
    <property type="match status" value="1"/>
</dbReference>
<feature type="transmembrane region" description="Helical" evidence="10">
    <location>
        <begin position="41"/>
        <end position="59"/>
    </location>
</feature>
<keyword evidence="6 10" id="KW-0812">Transmembrane</keyword>
<comment type="catalytic activity">
    <reaction evidence="1">
        <text>ATP + protein L-histidine = ADP + protein N-phospho-L-histidine.</text>
        <dbReference type="EC" id="2.7.13.3"/>
    </reaction>
</comment>
<dbReference type="InterPro" id="IPR003594">
    <property type="entry name" value="HATPase_dom"/>
</dbReference>
<reference evidence="12 13" key="1">
    <citation type="submission" date="2017-01" db="EMBL/GenBank/DDBJ databases">
        <title>Genome sequencing of Arcobacter sp. LPB0137.</title>
        <authorList>
            <person name="Lee G.-W."/>
            <person name="Yi H."/>
        </authorList>
    </citation>
    <scope>NUCLEOTIDE SEQUENCE [LARGE SCALE GENOMIC DNA]</scope>
    <source>
        <strain evidence="12 13">LPB0137</strain>
    </source>
</reference>
<evidence type="ECO:0000256" key="2">
    <source>
        <dbReference type="ARBA" id="ARBA00004651"/>
    </source>
</evidence>
<evidence type="ECO:0000256" key="7">
    <source>
        <dbReference type="ARBA" id="ARBA00022777"/>
    </source>
</evidence>
<keyword evidence="8 10" id="KW-1133">Transmembrane helix</keyword>
<dbReference type="Proteomes" id="UP000186074">
    <property type="component" value="Chromosome"/>
</dbReference>
<evidence type="ECO:0000256" key="3">
    <source>
        <dbReference type="ARBA" id="ARBA00012438"/>
    </source>
</evidence>
<dbReference type="EMBL" id="CP019070">
    <property type="protein sequence ID" value="APW65801.1"/>
    <property type="molecule type" value="Genomic_DNA"/>
</dbReference>
<dbReference type="InterPro" id="IPR036097">
    <property type="entry name" value="HisK_dim/P_sf"/>
</dbReference>
<keyword evidence="7 12" id="KW-0418">Kinase</keyword>
<dbReference type="InterPro" id="IPR005467">
    <property type="entry name" value="His_kinase_dom"/>
</dbReference>
<evidence type="ECO:0000256" key="10">
    <source>
        <dbReference type="SAM" id="Phobius"/>
    </source>
</evidence>
<evidence type="ECO:0000256" key="5">
    <source>
        <dbReference type="ARBA" id="ARBA00022679"/>
    </source>
</evidence>
<dbReference type="OrthoDB" id="9761634at2"/>
<evidence type="ECO:0000313" key="13">
    <source>
        <dbReference type="Proteomes" id="UP000186074"/>
    </source>
</evidence>
<gene>
    <name evidence="12" type="ORF">LPB137_08015</name>
</gene>
<dbReference type="Gene3D" id="3.30.565.10">
    <property type="entry name" value="Histidine kinase-like ATPase, C-terminal domain"/>
    <property type="match status" value="1"/>
</dbReference>
<dbReference type="Pfam" id="PF02518">
    <property type="entry name" value="HATPase_c"/>
    <property type="match status" value="1"/>
</dbReference>
<dbReference type="RefSeq" id="WP_076086782.1">
    <property type="nucleotide sequence ID" value="NZ_CP019070.1"/>
</dbReference>
<evidence type="ECO:0000313" key="12">
    <source>
        <dbReference type="EMBL" id="APW65801.1"/>
    </source>
</evidence>
<dbReference type="EC" id="2.7.13.3" evidence="3"/>
<sequence>MNSKKKDFLISISIVFIFTLIIVLYVNYVLISLFGLNQENFIYIIIPLLLLALGIFLSFTSSILKPLFTSDDNLQKNLKETIHELNIPVSTIKMNTQLLEKSIKDEKSLKRLNRIKQASNNLIKLYDDMEYDIKKEIDVIDKQECFLDEIIANSINKFDDIKKDVIIKSSIPNIKLLTDINGFEKTIDNLILNAIKYNSSEDPIVEITFENNILSIFNKGKKIDTKNLLIIFDRYYQSDSSSEGFGLGLNIVKEFCDKNKIVIKIDTFKDGNTFNLNIKNILK</sequence>
<name>A0A1P8KML7_9BACT</name>
<dbReference type="STRING" id="1850254.LPB137_08015"/>
<keyword evidence="5" id="KW-0808">Transferase</keyword>
<feature type="domain" description="Histidine kinase" evidence="11">
    <location>
        <begin position="80"/>
        <end position="282"/>
    </location>
</feature>
<evidence type="ECO:0000256" key="1">
    <source>
        <dbReference type="ARBA" id="ARBA00000085"/>
    </source>
</evidence>
<evidence type="ECO:0000256" key="6">
    <source>
        <dbReference type="ARBA" id="ARBA00022692"/>
    </source>
</evidence>
<dbReference type="SMART" id="SM00387">
    <property type="entry name" value="HATPase_c"/>
    <property type="match status" value="1"/>
</dbReference>
<keyword evidence="4" id="KW-1003">Cell membrane</keyword>
<dbReference type="AlphaFoldDB" id="A0A1P8KML7"/>
<keyword evidence="13" id="KW-1185">Reference proteome</keyword>
<dbReference type="InterPro" id="IPR050351">
    <property type="entry name" value="BphY/WalK/GraS-like"/>
</dbReference>
<dbReference type="InterPro" id="IPR036890">
    <property type="entry name" value="HATPase_C_sf"/>
</dbReference>
<dbReference type="GO" id="GO:0016036">
    <property type="term" value="P:cellular response to phosphate starvation"/>
    <property type="evidence" value="ECO:0007669"/>
    <property type="project" value="TreeGrafter"/>
</dbReference>
<evidence type="ECO:0000256" key="4">
    <source>
        <dbReference type="ARBA" id="ARBA00022475"/>
    </source>
</evidence>
<protein>
    <recommendedName>
        <fullName evidence="3">histidine kinase</fullName>
        <ecNumber evidence="3">2.7.13.3</ecNumber>
    </recommendedName>
</protein>
<dbReference type="SUPFAM" id="SSF55874">
    <property type="entry name" value="ATPase domain of HSP90 chaperone/DNA topoisomerase II/histidine kinase"/>
    <property type="match status" value="1"/>
</dbReference>